<organism evidence="1 2">
    <name type="scientific">Nocardia brasiliensis (strain ATCC 700358 / HUJEG-1)</name>
    <dbReference type="NCBI Taxonomy" id="1133849"/>
    <lineage>
        <taxon>Bacteria</taxon>
        <taxon>Bacillati</taxon>
        <taxon>Actinomycetota</taxon>
        <taxon>Actinomycetes</taxon>
        <taxon>Mycobacteriales</taxon>
        <taxon>Nocardiaceae</taxon>
        <taxon>Nocardia</taxon>
    </lineage>
</organism>
<accession>K0EZE7</accession>
<dbReference type="KEGG" id="nbr:O3I_024670"/>
<reference evidence="1 2" key="1">
    <citation type="journal article" date="2012" name="J. Bacteriol.">
        <title>Complete genome sequence of Nocardia brasiliensis HUJEG-1.</title>
        <authorList>
            <person name="Vera-Cabrera L."/>
            <person name="Ortiz-Lopez R."/>
            <person name="Elizondo-Gonzalez R."/>
            <person name="Perez-Maya A.A."/>
            <person name="Ocampo-Candiani J."/>
        </authorList>
    </citation>
    <scope>NUCLEOTIDE SEQUENCE [LARGE SCALE GENOMIC DNA]</scope>
    <source>
        <strain evidence="2">ATCC 700358</strain>
    </source>
</reference>
<proteinExistence type="predicted"/>
<sequence>MRYRMVLEETVEGAGTVITRLSEHALDELVEIARIATLRVEFCSRLTVFDRNAVLFTVDGSGRQLVDALDEWAVAAPPLCPECGEMLHAARVASVVGWCCAGCGYRAEAQQ</sequence>
<dbReference type="HOGENOM" id="CLU_2155705_0_0_11"/>
<keyword evidence="2" id="KW-1185">Reference proteome</keyword>
<evidence type="ECO:0000313" key="1">
    <source>
        <dbReference type="EMBL" id="AFU02887.1"/>
    </source>
</evidence>
<gene>
    <name evidence="1" type="ORF">O3I_024670</name>
</gene>
<dbReference type="EMBL" id="CP003876">
    <property type="protein sequence ID" value="AFU02887.1"/>
    <property type="molecule type" value="Genomic_DNA"/>
</dbReference>
<dbReference type="Proteomes" id="UP000006304">
    <property type="component" value="Chromosome"/>
</dbReference>
<dbReference type="AlphaFoldDB" id="K0EZE7"/>
<evidence type="ECO:0000313" key="2">
    <source>
        <dbReference type="Proteomes" id="UP000006304"/>
    </source>
</evidence>
<name>K0EZE7_NOCB7</name>
<protein>
    <submittedName>
        <fullName evidence="1">Uncharacterized protein</fullName>
    </submittedName>
</protein>